<keyword evidence="5" id="KW-0460">Magnesium</keyword>
<dbReference type="InterPro" id="IPR000123">
    <property type="entry name" value="Reverse_transcriptase_msDNA"/>
</dbReference>
<evidence type="ECO:0000256" key="9">
    <source>
        <dbReference type="ARBA" id="ARBA00048173"/>
    </source>
</evidence>
<keyword evidence="6 11" id="KW-0695">RNA-directed DNA polymerase</keyword>
<comment type="similarity">
    <text evidence="8">Belongs to the bacterial reverse transcriptase family.</text>
</comment>
<feature type="domain" description="Reverse transcriptase" evidence="10">
    <location>
        <begin position="28"/>
        <end position="264"/>
    </location>
</feature>
<evidence type="ECO:0000256" key="3">
    <source>
        <dbReference type="ARBA" id="ARBA00022695"/>
    </source>
</evidence>
<dbReference type="Pfam" id="PF00078">
    <property type="entry name" value="RVT_1"/>
    <property type="match status" value="1"/>
</dbReference>
<dbReference type="PROSITE" id="PS50878">
    <property type="entry name" value="RT_POL"/>
    <property type="match status" value="1"/>
</dbReference>
<sequence>MTVSIVKDLKAAKSLDDLALLLGFSASGLSYILYKSNSAARYTEFQIPKRKGGTRTIKAPEPKLKLLQTRLAEILYNYLDGIEEKKKPFKAVSHGFAEGKSIITNAAVHKRRRYVLNIDLEDFFPTINFGRVRGVFIKDRRFEFDPKIATIIAQIACHDHSLPQGSPCSPVISNIVGRLLDVRLVRLAKEHKCTYSRYADDLTFSTNQSTFPAALAAPDPAAAGKWIVGNALDAEIVGTGFKINHGKTRMQFRDSRQTVTGLLVNEKVNIVPEYYRAARSMCSAFFQTGKYYHRVPAALVGGKAEDPMEDIVYDTPPVLEGILSHIYLIKNTVDRRTSAEKKKEENVTAIRKLYHHFLFYKNFVISVRPLIVTEGKTDPIYLKAAIERLPKFHPKLGAFKGGKFQTTVRFLNFTSTVRDVLQLGGGSGDLMHFIEKYFKILSKFKHAPLAAPVIVLIDNDDGAGKIFGKIQGLTKCPPISTLTTEPFYYITANLYMIKTPEIGKDKGMTCIETFFEDTVLKTVLGGKTLSLNKKHLEPGKYGKAIFAEKVIRPNKATIKFDAFEPLLDRITAVLDHHAAKAPPAA</sequence>
<keyword evidence="4" id="KW-0479">Metal-binding</keyword>
<dbReference type="Proteomes" id="UP000199048">
    <property type="component" value="Unassembled WGS sequence"/>
</dbReference>
<dbReference type="InterPro" id="IPR000477">
    <property type="entry name" value="RT_dom"/>
</dbReference>
<reference evidence="12" key="1">
    <citation type="submission" date="2016-10" db="EMBL/GenBank/DDBJ databases">
        <authorList>
            <person name="Varghese N."/>
            <person name="Submissions S."/>
        </authorList>
    </citation>
    <scope>NUCLEOTIDE SEQUENCE [LARGE SCALE GENOMIC DNA]</scope>
    <source>
        <strain evidence="12">BL36</strain>
    </source>
</reference>
<evidence type="ECO:0000256" key="5">
    <source>
        <dbReference type="ARBA" id="ARBA00022842"/>
    </source>
</evidence>
<dbReference type="EC" id="2.7.7.49" evidence="1"/>
<dbReference type="InterPro" id="IPR043502">
    <property type="entry name" value="DNA/RNA_pol_sf"/>
</dbReference>
<dbReference type="SUPFAM" id="SSF56672">
    <property type="entry name" value="DNA/RNA polymerases"/>
    <property type="match status" value="1"/>
</dbReference>
<evidence type="ECO:0000256" key="1">
    <source>
        <dbReference type="ARBA" id="ARBA00012493"/>
    </source>
</evidence>
<accession>A0A1I4MN75</accession>
<keyword evidence="3" id="KW-0548">Nucleotidyltransferase</keyword>
<name>A0A1I4MN75_9HYPH</name>
<dbReference type="AlphaFoldDB" id="A0A1I4MN75"/>
<dbReference type="RefSeq" id="WP_092042605.1">
    <property type="nucleotide sequence ID" value="NZ_FOTK01000017.1"/>
</dbReference>
<comment type="catalytic activity">
    <reaction evidence="9">
        <text>DNA(n) + a 2'-deoxyribonucleoside 5'-triphosphate = DNA(n+1) + diphosphate</text>
        <dbReference type="Rhea" id="RHEA:22508"/>
        <dbReference type="Rhea" id="RHEA-COMP:17339"/>
        <dbReference type="Rhea" id="RHEA-COMP:17340"/>
        <dbReference type="ChEBI" id="CHEBI:33019"/>
        <dbReference type="ChEBI" id="CHEBI:61560"/>
        <dbReference type="ChEBI" id="CHEBI:173112"/>
        <dbReference type="EC" id="2.7.7.49"/>
    </reaction>
</comment>
<evidence type="ECO:0000256" key="4">
    <source>
        <dbReference type="ARBA" id="ARBA00022723"/>
    </source>
</evidence>
<dbReference type="GO" id="GO:0003723">
    <property type="term" value="F:RNA binding"/>
    <property type="evidence" value="ECO:0007669"/>
    <property type="project" value="InterPro"/>
</dbReference>
<dbReference type="PANTHER" id="PTHR34047:SF7">
    <property type="entry name" value="RNA-DIRECTED DNA POLYMERASE"/>
    <property type="match status" value="1"/>
</dbReference>
<dbReference type="InterPro" id="IPR051083">
    <property type="entry name" value="GrpII_Intron_Splice-Mob/Def"/>
</dbReference>
<evidence type="ECO:0000256" key="8">
    <source>
        <dbReference type="ARBA" id="ARBA00034120"/>
    </source>
</evidence>
<dbReference type="STRING" id="582667.SAMN05192568_101791"/>
<proteinExistence type="inferred from homology"/>
<gene>
    <name evidence="11" type="ORF">SAMN05192568_101791</name>
</gene>
<keyword evidence="2" id="KW-0808">Transferase</keyword>
<dbReference type="GO" id="GO:0003964">
    <property type="term" value="F:RNA-directed DNA polymerase activity"/>
    <property type="evidence" value="ECO:0007669"/>
    <property type="project" value="UniProtKB-KW"/>
</dbReference>
<dbReference type="GO" id="GO:0046872">
    <property type="term" value="F:metal ion binding"/>
    <property type="evidence" value="ECO:0007669"/>
    <property type="project" value="UniProtKB-KW"/>
</dbReference>
<dbReference type="EMBL" id="FOTK01000017">
    <property type="protein sequence ID" value="SFM04669.1"/>
    <property type="molecule type" value="Genomic_DNA"/>
</dbReference>
<dbReference type="PANTHER" id="PTHR34047">
    <property type="entry name" value="NUCLEAR INTRON MATURASE 1, MITOCHONDRIAL-RELATED"/>
    <property type="match status" value="1"/>
</dbReference>
<evidence type="ECO:0000259" key="10">
    <source>
        <dbReference type="PROSITE" id="PS50878"/>
    </source>
</evidence>
<dbReference type="OrthoDB" id="7055795at2"/>
<evidence type="ECO:0000256" key="2">
    <source>
        <dbReference type="ARBA" id="ARBA00022679"/>
    </source>
</evidence>
<keyword evidence="12" id="KW-1185">Reference proteome</keyword>
<organism evidence="11 12">
    <name type="scientific">Methylobacterium pseudosasicola</name>
    <dbReference type="NCBI Taxonomy" id="582667"/>
    <lineage>
        <taxon>Bacteria</taxon>
        <taxon>Pseudomonadati</taxon>
        <taxon>Pseudomonadota</taxon>
        <taxon>Alphaproteobacteria</taxon>
        <taxon>Hyphomicrobiales</taxon>
        <taxon>Methylobacteriaceae</taxon>
        <taxon>Methylobacterium</taxon>
    </lineage>
</organism>
<evidence type="ECO:0000313" key="11">
    <source>
        <dbReference type="EMBL" id="SFM04669.1"/>
    </source>
</evidence>
<dbReference type="NCBIfam" id="NF038237">
    <property type="entry name" value="retron_Ec67_fus"/>
    <property type="match status" value="1"/>
</dbReference>
<dbReference type="GO" id="GO:0051607">
    <property type="term" value="P:defense response to virus"/>
    <property type="evidence" value="ECO:0007669"/>
    <property type="project" value="UniProtKB-KW"/>
</dbReference>
<evidence type="ECO:0000313" key="12">
    <source>
        <dbReference type="Proteomes" id="UP000199048"/>
    </source>
</evidence>
<dbReference type="PRINTS" id="PR00866">
    <property type="entry name" value="RNADNAPOLMS"/>
</dbReference>
<evidence type="ECO:0000256" key="7">
    <source>
        <dbReference type="ARBA" id="ARBA00023118"/>
    </source>
</evidence>
<keyword evidence="7" id="KW-0051">Antiviral defense</keyword>
<evidence type="ECO:0000256" key="6">
    <source>
        <dbReference type="ARBA" id="ARBA00022918"/>
    </source>
</evidence>
<protein>
    <recommendedName>
        <fullName evidence="1">RNA-directed DNA polymerase</fullName>
        <ecNumber evidence="1">2.7.7.49</ecNumber>
    </recommendedName>
</protein>
<dbReference type="CDD" id="cd03487">
    <property type="entry name" value="RT_Bac_retron_II"/>
    <property type="match status" value="1"/>
</dbReference>
<dbReference type="InterPro" id="IPR053543">
    <property type="entry name" value="Bacterial_RT"/>
</dbReference>